<evidence type="ECO:0000313" key="1">
    <source>
        <dbReference type="EMBL" id="GIX85645.1"/>
    </source>
</evidence>
<protein>
    <submittedName>
        <fullName evidence="1">Uncharacterized protein</fullName>
    </submittedName>
</protein>
<sequence length="106" mass="11812">MRPHAVPLRLLEGGRGGDSICAQGILRPSVCDGNSRKPPHPPHTMQQTINRHIRIFHLDLGIRKRDAANTVMRGCIRCNFAKMNTLSSNLNDLGAIDHKKEPQLTK</sequence>
<dbReference type="EMBL" id="BPLR01003533">
    <property type="protein sequence ID" value="GIX85645.1"/>
    <property type="molecule type" value="Genomic_DNA"/>
</dbReference>
<keyword evidence="2" id="KW-1185">Reference proteome</keyword>
<evidence type="ECO:0000313" key="2">
    <source>
        <dbReference type="Proteomes" id="UP001054945"/>
    </source>
</evidence>
<dbReference type="AlphaFoldDB" id="A0AAV4NLH4"/>
<proteinExistence type="predicted"/>
<organism evidence="1 2">
    <name type="scientific">Caerostris extrusa</name>
    <name type="common">Bark spider</name>
    <name type="synonym">Caerostris bankana</name>
    <dbReference type="NCBI Taxonomy" id="172846"/>
    <lineage>
        <taxon>Eukaryota</taxon>
        <taxon>Metazoa</taxon>
        <taxon>Ecdysozoa</taxon>
        <taxon>Arthropoda</taxon>
        <taxon>Chelicerata</taxon>
        <taxon>Arachnida</taxon>
        <taxon>Araneae</taxon>
        <taxon>Araneomorphae</taxon>
        <taxon>Entelegynae</taxon>
        <taxon>Araneoidea</taxon>
        <taxon>Araneidae</taxon>
        <taxon>Caerostris</taxon>
    </lineage>
</organism>
<reference evidence="1 2" key="1">
    <citation type="submission" date="2021-06" db="EMBL/GenBank/DDBJ databases">
        <title>Caerostris extrusa draft genome.</title>
        <authorList>
            <person name="Kono N."/>
            <person name="Arakawa K."/>
        </authorList>
    </citation>
    <scope>NUCLEOTIDE SEQUENCE [LARGE SCALE GENOMIC DNA]</scope>
</reference>
<name>A0AAV4NLH4_CAEEX</name>
<accession>A0AAV4NLH4</accession>
<comment type="caution">
    <text evidence="1">The sequence shown here is derived from an EMBL/GenBank/DDBJ whole genome shotgun (WGS) entry which is preliminary data.</text>
</comment>
<gene>
    <name evidence="1" type="ORF">CEXT_360601</name>
</gene>
<dbReference type="Proteomes" id="UP001054945">
    <property type="component" value="Unassembled WGS sequence"/>
</dbReference>